<organism evidence="1">
    <name type="scientific">marine sediment metagenome</name>
    <dbReference type="NCBI Taxonomy" id="412755"/>
    <lineage>
        <taxon>unclassified sequences</taxon>
        <taxon>metagenomes</taxon>
        <taxon>ecological metagenomes</taxon>
    </lineage>
</organism>
<dbReference type="AlphaFoldDB" id="A0A0F9RPE3"/>
<evidence type="ECO:0000313" key="1">
    <source>
        <dbReference type="EMBL" id="KKN51717.1"/>
    </source>
</evidence>
<name>A0A0F9RPE3_9ZZZZ</name>
<dbReference type="EMBL" id="LAZR01001051">
    <property type="protein sequence ID" value="KKN51717.1"/>
    <property type="molecule type" value="Genomic_DNA"/>
</dbReference>
<accession>A0A0F9RPE3</accession>
<reference evidence="1" key="1">
    <citation type="journal article" date="2015" name="Nature">
        <title>Complex archaea that bridge the gap between prokaryotes and eukaryotes.</title>
        <authorList>
            <person name="Spang A."/>
            <person name="Saw J.H."/>
            <person name="Jorgensen S.L."/>
            <person name="Zaremba-Niedzwiedzka K."/>
            <person name="Martijn J."/>
            <person name="Lind A.E."/>
            <person name="van Eijk R."/>
            <person name="Schleper C."/>
            <person name="Guy L."/>
            <person name="Ettema T.J."/>
        </authorList>
    </citation>
    <scope>NUCLEOTIDE SEQUENCE</scope>
</reference>
<comment type="caution">
    <text evidence="1">The sequence shown here is derived from an EMBL/GenBank/DDBJ whole genome shotgun (WGS) entry which is preliminary data.</text>
</comment>
<sequence>MVCDICRHRFTCEGAKERIQDREKLLATGEPPCNDKEE</sequence>
<gene>
    <name evidence="1" type="ORF">LCGC14_0620040</name>
</gene>
<protein>
    <submittedName>
        <fullName evidence="1">Uncharacterized protein</fullName>
    </submittedName>
</protein>
<proteinExistence type="predicted"/>